<keyword evidence="2" id="KW-0812">Transmembrane</keyword>
<feature type="transmembrane region" description="Helical" evidence="2">
    <location>
        <begin position="24"/>
        <end position="45"/>
    </location>
</feature>
<keyword evidence="2" id="KW-1133">Transmembrane helix</keyword>
<gene>
    <name evidence="3" type="ORF">GCM10017559_11260</name>
</gene>
<reference evidence="3 4" key="1">
    <citation type="journal article" date="2019" name="Int. J. Syst. Evol. Microbiol.">
        <title>The Global Catalogue of Microorganisms (GCM) 10K type strain sequencing project: providing services to taxonomists for standard genome sequencing and annotation.</title>
        <authorList>
            <consortium name="The Broad Institute Genomics Platform"/>
            <consortium name="The Broad Institute Genome Sequencing Center for Infectious Disease"/>
            <person name="Wu L."/>
            <person name="Ma J."/>
        </authorList>
    </citation>
    <scope>NUCLEOTIDE SEQUENCE [LARGE SCALE GENOMIC DNA]</scope>
    <source>
        <strain evidence="3 4">JCM 3106</strain>
    </source>
</reference>
<accession>A0ABN3XSM9</accession>
<dbReference type="Proteomes" id="UP001499930">
    <property type="component" value="Unassembled WGS sequence"/>
</dbReference>
<feature type="transmembrane region" description="Helical" evidence="2">
    <location>
        <begin position="189"/>
        <end position="209"/>
    </location>
</feature>
<feature type="region of interest" description="Disordered" evidence="1">
    <location>
        <begin position="272"/>
        <end position="299"/>
    </location>
</feature>
<organism evidence="3 4">
    <name type="scientific">Streptosporangium longisporum</name>
    <dbReference type="NCBI Taxonomy" id="46187"/>
    <lineage>
        <taxon>Bacteria</taxon>
        <taxon>Bacillati</taxon>
        <taxon>Actinomycetota</taxon>
        <taxon>Actinomycetes</taxon>
        <taxon>Streptosporangiales</taxon>
        <taxon>Streptosporangiaceae</taxon>
        <taxon>Streptosporangium</taxon>
    </lineage>
</organism>
<feature type="transmembrane region" description="Helical" evidence="2">
    <location>
        <begin position="104"/>
        <end position="127"/>
    </location>
</feature>
<evidence type="ECO:0000256" key="2">
    <source>
        <dbReference type="SAM" id="Phobius"/>
    </source>
</evidence>
<evidence type="ECO:0000313" key="3">
    <source>
        <dbReference type="EMBL" id="GAA2992805.1"/>
    </source>
</evidence>
<keyword evidence="4" id="KW-1185">Reference proteome</keyword>
<keyword evidence="2" id="KW-0472">Membrane</keyword>
<dbReference type="EMBL" id="BAAAWD010000006">
    <property type="protein sequence ID" value="GAA2992805.1"/>
    <property type="molecule type" value="Genomic_DNA"/>
</dbReference>
<evidence type="ECO:0000313" key="4">
    <source>
        <dbReference type="Proteomes" id="UP001499930"/>
    </source>
</evidence>
<feature type="transmembrane region" description="Helical" evidence="2">
    <location>
        <begin position="76"/>
        <end position="95"/>
    </location>
</feature>
<proteinExistence type="predicted"/>
<evidence type="ECO:0000256" key="1">
    <source>
        <dbReference type="SAM" id="MobiDB-lite"/>
    </source>
</evidence>
<sequence length="350" mass="37593">MFIPLSAVSPYRSDHAAPGRTRRLVLTVLGPVFLLVVPLATIKLYTGRLPGHVHFAGWAVDTGYELTWRGVSSQSLFGLMVWFETALVIPFLYYWRLPRVQRGLVAFSFAFGLYVPVSGLLSISATGSASRPVWHVAVEAVALAVGFALGRVAAGPLPQPPEVTAAPPSHAPAMALGPRQRVLFTTSAWSVRTLLAATALAAATVSIVLWDDLEWQRVVLLAGMTVFVAAQARTRLQIDGSGVTLRVPWMPILSRTVPYALIRFAEARNEPPPYRGPAEAEAGAAGSGPPPGRYRLGDGTNGWGAVSGKGPVLALSLADDRWFVYSTREAREAAALVNGWLHRRRQAGTA</sequence>
<name>A0ABN3XSM9_9ACTN</name>
<protein>
    <submittedName>
        <fullName evidence="3">Uncharacterized protein</fullName>
    </submittedName>
</protein>
<feature type="transmembrane region" description="Helical" evidence="2">
    <location>
        <begin position="133"/>
        <end position="154"/>
    </location>
</feature>
<comment type="caution">
    <text evidence="3">The sequence shown here is derived from an EMBL/GenBank/DDBJ whole genome shotgun (WGS) entry which is preliminary data.</text>
</comment>
<dbReference type="RefSeq" id="WP_344889317.1">
    <property type="nucleotide sequence ID" value="NZ_BAAAWD010000006.1"/>
</dbReference>